<evidence type="ECO:0000256" key="6">
    <source>
        <dbReference type="RuleBase" id="RU000682"/>
    </source>
</evidence>
<keyword evidence="3 5" id="KW-0371">Homeobox</keyword>
<evidence type="ECO:0000256" key="2">
    <source>
        <dbReference type="ARBA" id="ARBA00023125"/>
    </source>
</evidence>
<evidence type="ECO:0000256" key="3">
    <source>
        <dbReference type="ARBA" id="ARBA00023155"/>
    </source>
</evidence>
<evidence type="ECO:0000256" key="1">
    <source>
        <dbReference type="ARBA" id="ARBA00004123"/>
    </source>
</evidence>
<dbReference type="InterPro" id="IPR050877">
    <property type="entry name" value="EMX-VAX-Noto_Homeobox_TFs"/>
</dbReference>
<evidence type="ECO:0000256" key="5">
    <source>
        <dbReference type="PROSITE-ProRule" id="PRU00108"/>
    </source>
</evidence>
<evidence type="ECO:0000313" key="9">
    <source>
        <dbReference type="Proteomes" id="UP001201812"/>
    </source>
</evidence>
<dbReference type="GO" id="GO:0007417">
    <property type="term" value="P:central nervous system development"/>
    <property type="evidence" value="ECO:0007669"/>
    <property type="project" value="TreeGrafter"/>
</dbReference>
<dbReference type="PANTHER" id="PTHR24339">
    <property type="entry name" value="HOMEOBOX PROTEIN EMX-RELATED"/>
    <property type="match status" value="1"/>
</dbReference>
<dbReference type="InterPro" id="IPR009057">
    <property type="entry name" value="Homeodomain-like_sf"/>
</dbReference>
<dbReference type="Proteomes" id="UP001201812">
    <property type="component" value="Unassembled WGS sequence"/>
</dbReference>
<dbReference type="PROSITE" id="PS00027">
    <property type="entry name" value="HOMEOBOX_1"/>
    <property type="match status" value="1"/>
</dbReference>
<feature type="domain" description="Homeobox" evidence="7">
    <location>
        <begin position="31"/>
        <end position="91"/>
    </location>
</feature>
<dbReference type="Gene3D" id="1.10.10.60">
    <property type="entry name" value="Homeodomain-like"/>
    <property type="match status" value="1"/>
</dbReference>
<dbReference type="PANTHER" id="PTHR24339:SF67">
    <property type="entry name" value="GNOT1 HOMEODOMAIN PROTEIN-RELATED"/>
    <property type="match status" value="1"/>
</dbReference>
<dbReference type="GO" id="GO:0005634">
    <property type="term" value="C:nucleus"/>
    <property type="evidence" value="ECO:0007669"/>
    <property type="project" value="UniProtKB-SubCell"/>
</dbReference>
<comment type="caution">
    <text evidence="8">The sequence shown here is derived from an EMBL/GenBank/DDBJ whole genome shotgun (WGS) entry which is preliminary data.</text>
</comment>
<dbReference type="GO" id="GO:0000981">
    <property type="term" value="F:DNA-binding transcription factor activity, RNA polymerase II-specific"/>
    <property type="evidence" value="ECO:0007669"/>
    <property type="project" value="InterPro"/>
</dbReference>
<keyword evidence="4 5" id="KW-0539">Nucleus</keyword>
<dbReference type="PROSITE" id="PS50071">
    <property type="entry name" value="HOMEOBOX_2"/>
    <property type="match status" value="1"/>
</dbReference>
<dbReference type="Pfam" id="PF00046">
    <property type="entry name" value="Homeodomain"/>
    <property type="match status" value="1"/>
</dbReference>
<organism evidence="8 9">
    <name type="scientific">Ditylenchus destructor</name>
    <dbReference type="NCBI Taxonomy" id="166010"/>
    <lineage>
        <taxon>Eukaryota</taxon>
        <taxon>Metazoa</taxon>
        <taxon>Ecdysozoa</taxon>
        <taxon>Nematoda</taxon>
        <taxon>Chromadorea</taxon>
        <taxon>Rhabditida</taxon>
        <taxon>Tylenchina</taxon>
        <taxon>Tylenchomorpha</taxon>
        <taxon>Sphaerularioidea</taxon>
        <taxon>Anguinidae</taxon>
        <taxon>Anguininae</taxon>
        <taxon>Ditylenchus</taxon>
    </lineage>
</organism>
<protein>
    <submittedName>
        <fullName evidence="8">Homeobox domain-containing protein</fullName>
    </submittedName>
</protein>
<dbReference type="CDD" id="cd00086">
    <property type="entry name" value="homeodomain"/>
    <property type="match status" value="1"/>
</dbReference>
<reference evidence="8" key="1">
    <citation type="submission" date="2022-01" db="EMBL/GenBank/DDBJ databases">
        <title>Genome Sequence Resource for Two Populations of Ditylenchus destructor, the Migratory Endoparasitic Phytonematode.</title>
        <authorList>
            <person name="Zhang H."/>
            <person name="Lin R."/>
            <person name="Xie B."/>
        </authorList>
    </citation>
    <scope>NUCLEOTIDE SEQUENCE</scope>
    <source>
        <strain evidence="8">BazhouSP</strain>
    </source>
</reference>
<evidence type="ECO:0000256" key="4">
    <source>
        <dbReference type="ARBA" id="ARBA00023242"/>
    </source>
</evidence>
<dbReference type="AlphaFoldDB" id="A0AAD4NJ49"/>
<comment type="subcellular location">
    <subcellularLocation>
        <location evidence="1 5 6">Nucleus</location>
    </subcellularLocation>
</comment>
<keyword evidence="9" id="KW-1185">Reference proteome</keyword>
<accession>A0AAD4NJ49</accession>
<dbReference type="GO" id="GO:0030182">
    <property type="term" value="P:neuron differentiation"/>
    <property type="evidence" value="ECO:0007669"/>
    <property type="project" value="TreeGrafter"/>
</dbReference>
<sequence length="100" mass="12229">MYNIPGEYSGNIWNIVEISEMNELDLNKNTVKKRRLRTTFDKRQLELLEIQFQIQQYMVGQQRRIFAQLLGLNELQVKVWFQNKRIKWRRQLQQNVPHTP</sequence>
<evidence type="ECO:0000259" key="7">
    <source>
        <dbReference type="PROSITE" id="PS50071"/>
    </source>
</evidence>
<name>A0AAD4NJ49_9BILA</name>
<dbReference type="SMART" id="SM00389">
    <property type="entry name" value="HOX"/>
    <property type="match status" value="1"/>
</dbReference>
<dbReference type="InterPro" id="IPR017970">
    <property type="entry name" value="Homeobox_CS"/>
</dbReference>
<feature type="DNA-binding region" description="Homeobox" evidence="5">
    <location>
        <begin position="33"/>
        <end position="92"/>
    </location>
</feature>
<dbReference type="EMBL" id="JAKKPZ010000001">
    <property type="protein sequence ID" value="KAI1728474.1"/>
    <property type="molecule type" value="Genomic_DNA"/>
</dbReference>
<dbReference type="SUPFAM" id="SSF46689">
    <property type="entry name" value="Homeodomain-like"/>
    <property type="match status" value="1"/>
</dbReference>
<gene>
    <name evidence="8" type="ORF">DdX_00659</name>
</gene>
<keyword evidence="2 5" id="KW-0238">DNA-binding</keyword>
<evidence type="ECO:0000313" key="8">
    <source>
        <dbReference type="EMBL" id="KAI1728474.1"/>
    </source>
</evidence>
<proteinExistence type="predicted"/>
<dbReference type="GO" id="GO:0000978">
    <property type="term" value="F:RNA polymerase II cis-regulatory region sequence-specific DNA binding"/>
    <property type="evidence" value="ECO:0007669"/>
    <property type="project" value="TreeGrafter"/>
</dbReference>
<dbReference type="InterPro" id="IPR001356">
    <property type="entry name" value="HD"/>
</dbReference>